<organism evidence="2">
    <name type="scientific">Desulfomonile tiedjei</name>
    <dbReference type="NCBI Taxonomy" id="2358"/>
    <lineage>
        <taxon>Bacteria</taxon>
        <taxon>Pseudomonadati</taxon>
        <taxon>Thermodesulfobacteriota</taxon>
        <taxon>Desulfomonilia</taxon>
        <taxon>Desulfomonilales</taxon>
        <taxon>Desulfomonilaceae</taxon>
        <taxon>Desulfomonile</taxon>
    </lineage>
</organism>
<dbReference type="InterPro" id="IPR036188">
    <property type="entry name" value="FAD/NAD-bd_sf"/>
</dbReference>
<comment type="caution">
    <text evidence="2">The sequence shown here is derived from an EMBL/GenBank/DDBJ whole genome shotgun (WGS) entry which is preliminary data.</text>
</comment>
<dbReference type="Pfam" id="PF13450">
    <property type="entry name" value="NAD_binding_8"/>
    <property type="match status" value="1"/>
</dbReference>
<evidence type="ECO:0000256" key="1">
    <source>
        <dbReference type="ARBA" id="ARBA00023002"/>
    </source>
</evidence>
<dbReference type="PANTHER" id="PTHR42949">
    <property type="entry name" value="ANAEROBIC GLYCEROL-3-PHOSPHATE DEHYDROGENASE SUBUNIT B"/>
    <property type="match status" value="1"/>
</dbReference>
<accession>A0A7C4ETH4</accession>
<sequence>MNKNRPIVILGGGVAGLAVADALAENGLPCMIVERETALGGRVKNWACTATDRCLGCYCCKVDDLIQSVRSSDMVSVQLGWEVARLVRDGSKIESVGIRSVQTGEEKVADACAVVAAVGFEPYNPSEKGFWGYKRLDGVATLVELNEWVQSGNLRSFVSDVNQPLRIAFFQCVGSRDRSIGANYCSEYCCSASLRMALHLRYSYPQWDISLFYIDLQIAGKMAGALLKDARSQGIHLIQGVPGEIIQADDGRLSIVNVKNGLNAREEFDKIILSTGQRPARGMNSVAEILGLKLNEFGFISQSHAGSQEHAPAPGVYVAGTCAEPGNIQKTLLSAGRAAALILADYSNL</sequence>
<reference evidence="2" key="1">
    <citation type="journal article" date="2020" name="mSystems">
        <title>Genome- and Community-Level Interaction Insights into Carbon Utilization and Element Cycling Functions of Hydrothermarchaeota in Hydrothermal Sediment.</title>
        <authorList>
            <person name="Zhou Z."/>
            <person name="Liu Y."/>
            <person name="Xu W."/>
            <person name="Pan J."/>
            <person name="Luo Z.H."/>
            <person name="Li M."/>
        </authorList>
    </citation>
    <scope>NUCLEOTIDE SEQUENCE [LARGE SCALE GENOMIC DNA]</scope>
    <source>
        <strain evidence="2">SpSt-769</strain>
    </source>
</reference>
<dbReference type="AlphaFoldDB" id="A0A7C4ETH4"/>
<dbReference type="InterPro" id="IPR051691">
    <property type="entry name" value="Metab_Enz_Cyan_OpOx_G3PDH"/>
</dbReference>
<dbReference type="PANTHER" id="PTHR42949:SF3">
    <property type="entry name" value="ANAEROBIC GLYCEROL-3-PHOSPHATE DEHYDROGENASE SUBUNIT B"/>
    <property type="match status" value="1"/>
</dbReference>
<name>A0A7C4ETH4_9BACT</name>
<gene>
    <name evidence="2" type="ORF">ENV54_05170</name>
</gene>
<dbReference type="Gene3D" id="3.50.50.60">
    <property type="entry name" value="FAD/NAD(P)-binding domain"/>
    <property type="match status" value="2"/>
</dbReference>
<keyword evidence="1" id="KW-0560">Oxidoreductase</keyword>
<dbReference type="EMBL" id="DTGT01000161">
    <property type="protein sequence ID" value="HGH60672.1"/>
    <property type="molecule type" value="Genomic_DNA"/>
</dbReference>
<protein>
    <submittedName>
        <fullName evidence="2">CoB--CoM heterodisulfide reductase iron-sulfur subunit A family protein</fullName>
    </submittedName>
</protein>
<dbReference type="SUPFAM" id="SSF51905">
    <property type="entry name" value="FAD/NAD(P)-binding domain"/>
    <property type="match status" value="1"/>
</dbReference>
<proteinExistence type="predicted"/>
<dbReference type="PRINTS" id="PR00411">
    <property type="entry name" value="PNDRDTASEI"/>
</dbReference>
<evidence type="ECO:0000313" key="2">
    <source>
        <dbReference type="EMBL" id="HGH60672.1"/>
    </source>
</evidence>
<dbReference type="GO" id="GO:0016491">
    <property type="term" value="F:oxidoreductase activity"/>
    <property type="evidence" value="ECO:0007669"/>
    <property type="project" value="UniProtKB-KW"/>
</dbReference>